<name>A0A937DAI5_9FLAO</name>
<gene>
    <name evidence="1" type="ORF">JJQ60_08700</name>
</gene>
<dbReference type="Proteomes" id="UP000651057">
    <property type="component" value="Unassembled WGS sequence"/>
</dbReference>
<proteinExistence type="predicted"/>
<dbReference type="AlphaFoldDB" id="A0A937DAI5"/>
<comment type="caution">
    <text evidence="1">The sequence shown here is derived from an EMBL/GenBank/DDBJ whole genome shotgun (WGS) entry which is preliminary data.</text>
</comment>
<reference evidence="1" key="1">
    <citation type="submission" date="2021-01" db="EMBL/GenBank/DDBJ databases">
        <authorList>
            <person name="Zhong Y.L."/>
        </authorList>
    </citation>
    <scope>NUCLEOTIDE SEQUENCE</scope>
    <source>
        <strain evidence="1">KCTC 23302</strain>
    </source>
</reference>
<protein>
    <recommendedName>
        <fullName evidence="3">Late embryogenesis abundant protein LEA-2 subgroup domain-containing protein</fullName>
    </recommendedName>
</protein>
<evidence type="ECO:0000313" key="1">
    <source>
        <dbReference type="EMBL" id="MBL0683593.1"/>
    </source>
</evidence>
<dbReference type="SUPFAM" id="SSF117070">
    <property type="entry name" value="LEA14-like"/>
    <property type="match status" value="1"/>
</dbReference>
<dbReference type="Gene3D" id="2.60.40.1820">
    <property type="match status" value="1"/>
</dbReference>
<evidence type="ECO:0000313" key="2">
    <source>
        <dbReference type="Proteomes" id="UP000651057"/>
    </source>
</evidence>
<accession>A0A937DAI5</accession>
<dbReference type="RefSeq" id="WP_201918730.1">
    <property type="nucleotide sequence ID" value="NZ_BAABAX010000005.1"/>
</dbReference>
<dbReference type="EMBL" id="JAERQJ010000003">
    <property type="protein sequence ID" value="MBL0683593.1"/>
    <property type="molecule type" value="Genomic_DNA"/>
</dbReference>
<evidence type="ECO:0008006" key="3">
    <source>
        <dbReference type="Google" id="ProtNLM"/>
    </source>
</evidence>
<keyword evidence="2" id="KW-1185">Reference proteome</keyword>
<sequence length="153" mass="17296">MFKWIAGGLAAFFSIRYLSRLQRASTNITSRIRVRIHKINLTGIELKAEVQLQNPNPVSLNIQHPFIKILFKDKLLGSSTVENTIIQLEENSQKNFDVNIQSAGWLTLIQILGTKVVSDIRSGAPIQLKIQTQVTTRVNGLPYEKMDNIILQL</sequence>
<organism evidence="1 2">
    <name type="scientific">Aquimarina mytili</name>
    <dbReference type="NCBI Taxonomy" id="874423"/>
    <lineage>
        <taxon>Bacteria</taxon>
        <taxon>Pseudomonadati</taxon>
        <taxon>Bacteroidota</taxon>
        <taxon>Flavobacteriia</taxon>
        <taxon>Flavobacteriales</taxon>
        <taxon>Flavobacteriaceae</taxon>
        <taxon>Aquimarina</taxon>
    </lineage>
</organism>